<reference evidence="1" key="1">
    <citation type="submission" date="2021-04" db="EMBL/GenBank/DDBJ databases">
        <title>Genome based classification of Actinospica acidithermotolerans sp. nov., an actinobacterium isolated from an Indonesian hot spring.</title>
        <authorList>
            <person name="Kusuma A.B."/>
            <person name="Putra K.E."/>
            <person name="Nafisah S."/>
            <person name="Loh J."/>
            <person name="Nouioui I."/>
            <person name="Goodfellow M."/>
        </authorList>
    </citation>
    <scope>NUCLEOTIDE SEQUENCE</scope>
    <source>
        <strain evidence="1">MGRD01-02</strain>
    </source>
</reference>
<evidence type="ECO:0000313" key="2">
    <source>
        <dbReference type="Proteomes" id="UP000676325"/>
    </source>
</evidence>
<proteinExistence type="predicted"/>
<evidence type="ECO:0000313" key="1">
    <source>
        <dbReference type="EMBL" id="MBR7828232.1"/>
    </source>
</evidence>
<dbReference type="RefSeq" id="WP_212519369.1">
    <property type="nucleotide sequence ID" value="NZ_JAGSOH010000051.1"/>
</dbReference>
<organism evidence="1 2">
    <name type="scientific">Actinospica acidithermotolerans</name>
    <dbReference type="NCBI Taxonomy" id="2828514"/>
    <lineage>
        <taxon>Bacteria</taxon>
        <taxon>Bacillati</taxon>
        <taxon>Actinomycetota</taxon>
        <taxon>Actinomycetes</taxon>
        <taxon>Catenulisporales</taxon>
        <taxon>Actinospicaceae</taxon>
        <taxon>Actinospica</taxon>
    </lineage>
</organism>
<keyword evidence="2" id="KW-1185">Reference proteome</keyword>
<dbReference type="EMBL" id="JAGSOH010000051">
    <property type="protein sequence ID" value="MBR7828232.1"/>
    <property type="molecule type" value="Genomic_DNA"/>
</dbReference>
<protein>
    <submittedName>
        <fullName evidence="1">Uncharacterized protein</fullName>
    </submittedName>
</protein>
<dbReference type="Proteomes" id="UP000676325">
    <property type="component" value="Unassembled WGS sequence"/>
</dbReference>
<name>A0A941ED07_9ACTN</name>
<comment type="caution">
    <text evidence="1">The sequence shown here is derived from an EMBL/GenBank/DDBJ whole genome shotgun (WGS) entry which is preliminary data.</text>
</comment>
<dbReference type="AlphaFoldDB" id="A0A941ED07"/>
<accession>A0A941ED07</accession>
<sequence>MACWIDLATWEIDGWSMAEHHRAELVVDALKMALGHGPLEPGCIAPSDRGGGVHISRVQGRIEGVWAMAVDRQDRLLLR</sequence>
<gene>
    <name evidence="1" type="ORF">KDK95_18100</name>
</gene>